<comment type="subcellular location">
    <subcellularLocation>
        <location evidence="1">Membrane</location>
        <topology evidence="1">Multi-pass membrane protein</topology>
    </subcellularLocation>
</comment>
<feature type="transmembrane region" description="Helical" evidence="6">
    <location>
        <begin position="12"/>
        <end position="32"/>
    </location>
</feature>
<dbReference type="AlphaFoldDB" id="A0A1V2ABG8"/>
<dbReference type="InterPro" id="IPR004923">
    <property type="entry name" value="FTR1/Fip1/EfeU"/>
</dbReference>
<organism evidence="7 8">
    <name type="scientific">Domibacillus epiphyticus</name>
    <dbReference type="NCBI Taxonomy" id="1714355"/>
    <lineage>
        <taxon>Bacteria</taxon>
        <taxon>Bacillati</taxon>
        <taxon>Bacillota</taxon>
        <taxon>Bacilli</taxon>
        <taxon>Bacillales</taxon>
        <taxon>Bacillaceae</taxon>
        <taxon>Domibacillus</taxon>
    </lineage>
</organism>
<comment type="caution">
    <text evidence="7">The sequence shown here is derived from an EMBL/GenBank/DDBJ whole genome shotgun (WGS) entry which is preliminary data.</text>
</comment>
<dbReference type="STRING" id="1714355.BTO28_02390"/>
<evidence type="ECO:0000256" key="1">
    <source>
        <dbReference type="ARBA" id="ARBA00004141"/>
    </source>
</evidence>
<keyword evidence="5 6" id="KW-0472">Membrane</keyword>
<sequence>MSVEKMNLKHFYNISTFLFVLFAGGFLVSGIGEFQHLGWPSFVKEILWDTSKILNIESEMGHLFHSLFGYTDRSTMLQVTGYIIYLAHAWILITSRRKN</sequence>
<dbReference type="Proteomes" id="UP000188613">
    <property type="component" value="Unassembled WGS sequence"/>
</dbReference>
<dbReference type="Pfam" id="PF03239">
    <property type="entry name" value="FTR1"/>
    <property type="match status" value="1"/>
</dbReference>
<evidence type="ECO:0000256" key="5">
    <source>
        <dbReference type="ARBA" id="ARBA00023136"/>
    </source>
</evidence>
<keyword evidence="8" id="KW-1185">Reference proteome</keyword>
<name>A0A1V2ABG8_9BACI</name>
<keyword evidence="4 6" id="KW-1133">Transmembrane helix</keyword>
<evidence type="ECO:0000313" key="8">
    <source>
        <dbReference type="Proteomes" id="UP000188613"/>
    </source>
</evidence>
<evidence type="ECO:0000256" key="3">
    <source>
        <dbReference type="ARBA" id="ARBA00022692"/>
    </source>
</evidence>
<gene>
    <name evidence="7" type="ORF">BTO28_02390</name>
</gene>
<evidence type="ECO:0000256" key="2">
    <source>
        <dbReference type="ARBA" id="ARBA00008333"/>
    </source>
</evidence>
<keyword evidence="3 6" id="KW-0812">Transmembrane</keyword>
<evidence type="ECO:0000313" key="7">
    <source>
        <dbReference type="EMBL" id="OMP68336.1"/>
    </source>
</evidence>
<proteinExistence type="inferred from homology"/>
<evidence type="ECO:0000256" key="6">
    <source>
        <dbReference type="SAM" id="Phobius"/>
    </source>
</evidence>
<evidence type="ECO:0000256" key="4">
    <source>
        <dbReference type="ARBA" id="ARBA00022989"/>
    </source>
</evidence>
<dbReference type="GO" id="GO:0005381">
    <property type="term" value="F:iron ion transmembrane transporter activity"/>
    <property type="evidence" value="ECO:0007669"/>
    <property type="project" value="InterPro"/>
</dbReference>
<protein>
    <submittedName>
        <fullName evidence="7">Uncharacterized protein</fullName>
    </submittedName>
</protein>
<accession>A0A1V2ABG8</accession>
<comment type="similarity">
    <text evidence="2">Belongs to the oxidase-dependent Fe transporter (OFeT) (TC 9.A.10.1) family.</text>
</comment>
<feature type="transmembrane region" description="Helical" evidence="6">
    <location>
        <begin position="75"/>
        <end position="93"/>
    </location>
</feature>
<dbReference type="EMBL" id="MSFI01000003">
    <property type="protein sequence ID" value="OMP68336.1"/>
    <property type="molecule type" value="Genomic_DNA"/>
</dbReference>
<dbReference type="GO" id="GO:0033573">
    <property type="term" value="C:high-affinity iron permease complex"/>
    <property type="evidence" value="ECO:0007669"/>
    <property type="project" value="InterPro"/>
</dbReference>
<reference evidence="7 8" key="1">
    <citation type="submission" date="2016-12" db="EMBL/GenBank/DDBJ databases">
        <title>Domibacillus sp. SAB 38T whole genome sequencing.</title>
        <authorList>
            <person name="Verma A."/>
            <person name="Ojha A.K."/>
            <person name="Krishnamurthi S."/>
        </authorList>
    </citation>
    <scope>NUCLEOTIDE SEQUENCE [LARGE SCALE GENOMIC DNA]</scope>
    <source>
        <strain evidence="7 8">SAB 38</strain>
    </source>
</reference>